<reference evidence="2 3" key="1">
    <citation type="journal article" date="2017" name="Front. Microbiol.">
        <title>Labilibaculum manganireducens gen. nov., sp. nov. and Labilibaculum filiforme sp. nov., Novel Bacteroidetes Isolated from Subsurface Sediments of the Baltic Sea.</title>
        <authorList>
            <person name="Vandieken V."/>
            <person name="Marshall I.P."/>
            <person name="Niemann H."/>
            <person name="Engelen B."/>
            <person name="Cypionka H."/>
        </authorList>
    </citation>
    <scope>NUCLEOTIDE SEQUENCE [LARGE SCALE GENOMIC DNA]</scope>
    <source>
        <strain evidence="2 3">59.16B</strain>
    </source>
</reference>
<evidence type="ECO:0000313" key="2">
    <source>
        <dbReference type="EMBL" id="PKQ61827.1"/>
    </source>
</evidence>
<dbReference type="SUPFAM" id="SSF56317">
    <property type="entry name" value="Carbon-nitrogen hydrolase"/>
    <property type="match status" value="1"/>
</dbReference>
<dbReference type="InterPro" id="IPR003010">
    <property type="entry name" value="C-N_Hydrolase"/>
</dbReference>
<dbReference type="PANTHER" id="PTHR23088">
    <property type="entry name" value="NITRILASE-RELATED"/>
    <property type="match status" value="1"/>
</dbReference>
<accession>A0A2N3HUW5</accession>
<dbReference type="Pfam" id="PF00795">
    <property type="entry name" value="CN_hydrolase"/>
    <property type="match status" value="1"/>
</dbReference>
<dbReference type="Gene3D" id="3.60.110.10">
    <property type="entry name" value="Carbon-nitrogen hydrolase"/>
    <property type="match status" value="1"/>
</dbReference>
<feature type="domain" description="CN hydrolase" evidence="1">
    <location>
        <begin position="1"/>
        <end position="243"/>
    </location>
</feature>
<sequence>MKLAAVPIQSIIGDFDFNVKETIKWLTKLSAEAVDFVLFPELNLTGYTKNTEVIKTANQKKELIFNALKNASTRLNIAFAVGFPEQIGMEIYISQVLFENGEIAGIHRKTHLGPTEKDTFTAGNEIAVCNLAQQVIGMQLCYESHFPIVSTIQAQQKASILAYAFASPKEDANTKLDRFERFLSTRAYDNSSYVMACNLNGVSDKGTAIPGLSIIIDPKGKTISKSLEKGFSATTIDPNQLDTIRKSKMACFTQHNRNDLYAKYYR</sequence>
<dbReference type="RefSeq" id="WP_101262165.1">
    <property type="nucleotide sequence ID" value="NZ_MVDD01000011.1"/>
</dbReference>
<organism evidence="2 3">
    <name type="scientific">Labilibaculum filiforme</name>
    <dbReference type="NCBI Taxonomy" id="1940526"/>
    <lineage>
        <taxon>Bacteria</taxon>
        <taxon>Pseudomonadati</taxon>
        <taxon>Bacteroidota</taxon>
        <taxon>Bacteroidia</taxon>
        <taxon>Marinilabiliales</taxon>
        <taxon>Marinifilaceae</taxon>
        <taxon>Labilibaculum</taxon>
    </lineage>
</organism>
<evidence type="ECO:0000259" key="1">
    <source>
        <dbReference type="PROSITE" id="PS50263"/>
    </source>
</evidence>
<dbReference type="InterPro" id="IPR036526">
    <property type="entry name" value="C-N_Hydrolase_sf"/>
</dbReference>
<keyword evidence="3" id="KW-1185">Reference proteome</keyword>
<gene>
    <name evidence="2" type="ORF">BZG02_14470</name>
</gene>
<dbReference type="AlphaFoldDB" id="A0A2N3HUW5"/>
<dbReference type="PROSITE" id="PS50263">
    <property type="entry name" value="CN_HYDROLASE"/>
    <property type="match status" value="1"/>
</dbReference>
<dbReference type="Proteomes" id="UP000233535">
    <property type="component" value="Unassembled WGS sequence"/>
</dbReference>
<dbReference type="EMBL" id="MVDD01000011">
    <property type="protein sequence ID" value="PKQ61827.1"/>
    <property type="molecule type" value="Genomic_DNA"/>
</dbReference>
<evidence type="ECO:0000313" key="3">
    <source>
        <dbReference type="Proteomes" id="UP000233535"/>
    </source>
</evidence>
<dbReference type="OrthoDB" id="9811121at2"/>
<comment type="caution">
    <text evidence="2">The sequence shown here is derived from an EMBL/GenBank/DDBJ whole genome shotgun (WGS) entry which is preliminary data.</text>
</comment>
<name>A0A2N3HUW5_9BACT</name>
<proteinExistence type="predicted"/>
<protein>
    <recommendedName>
        <fullName evidence="1">CN hydrolase domain-containing protein</fullName>
    </recommendedName>
</protein>
<dbReference type="PANTHER" id="PTHR23088:SF27">
    <property type="entry name" value="DEAMINATED GLUTATHIONE AMIDASE"/>
    <property type="match status" value="1"/>
</dbReference>